<evidence type="ECO:0000313" key="1">
    <source>
        <dbReference type="EMBL" id="MFD1707627.1"/>
    </source>
</evidence>
<protein>
    <submittedName>
        <fullName evidence="1">Uncharacterized protein</fullName>
    </submittedName>
</protein>
<name>A0ABW4KHL7_9BACI</name>
<evidence type="ECO:0000313" key="2">
    <source>
        <dbReference type="Proteomes" id="UP001597301"/>
    </source>
</evidence>
<comment type="caution">
    <text evidence="1">The sequence shown here is derived from an EMBL/GenBank/DDBJ whole genome shotgun (WGS) entry which is preliminary data.</text>
</comment>
<organism evidence="1 2">
    <name type="scientific">Siminovitchia sediminis</name>
    <dbReference type="NCBI Taxonomy" id="1274353"/>
    <lineage>
        <taxon>Bacteria</taxon>
        <taxon>Bacillati</taxon>
        <taxon>Bacillota</taxon>
        <taxon>Bacilli</taxon>
        <taxon>Bacillales</taxon>
        <taxon>Bacillaceae</taxon>
        <taxon>Siminovitchia</taxon>
    </lineage>
</organism>
<keyword evidence="2" id="KW-1185">Reference proteome</keyword>
<dbReference type="EMBL" id="JBHUEO010000037">
    <property type="protein sequence ID" value="MFD1707627.1"/>
    <property type="molecule type" value="Genomic_DNA"/>
</dbReference>
<sequence length="90" mass="10376">MMVKESSLLLEMECTMLFQSNPHMIESIIGLETRLGRRQEDLLPVIERLLEMGIIQTVGSVQDDPVKRLFRYKEPEISKEISLESELKGV</sequence>
<proteinExistence type="predicted"/>
<accession>A0ABW4KHL7</accession>
<dbReference type="Proteomes" id="UP001597301">
    <property type="component" value="Unassembled WGS sequence"/>
</dbReference>
<reference evidence="2" key="1">
    <citation type="journal article" date="2019" name="Int. J. Syst. Evol. Microbiol.">
        <title>The Global Catalogue of Microorganisms (GCM) 10K type strain sequencing project: providing services to taxonomists for standard genome sequencing and annotation.</title>
        <authorList>
            <consortium name="The Broad Institute Genomics Platform"/>
            <consortium name="The Broad Institute Genome Sequencing Center for Infectious Disease"/>
            <person name="Wu L."/>
            <person name="Ma J."/>
        </authorList>
    </citation>
    <scope>NUCLEOTIDE SEQUENCE [LARGE SCALE GENOMIC DNA]</scope>
    <source>
        <strain evidence="2">CGMCC 1.12295</strain>
    </source>
</reference>
<dbReference type="RefSeq" id="WP_380774374.1">
    <property type="nucleotide sequence ID" value="NZ_JBHUEO010000037.1"/>
</dbReference>
<gene>
    <name evidence="1" type="ORF">ACFSCZ_12925</name>
</gene>